<comment type="similarity">
    <text evidence="2">Belongs to the glycosyltransferase 31 family.</text>
</comment>
<keyword evidence="3" id="KW-0328">Glycosyltransferase</keyword>
<name>A0AAV1PBS7_SCOSC</name>
<feature type="domain" description="Fringe-like glycosyltransferase" evidence="10">
    <location>
        <begin position="161"/>
        <end position="262"/>
    </location>
</feature>
<feature type="domain" description="Fringe-like glycosyltransferase" evidence="10">
    <location>
        <begin position="304"/>
        <end position="507"/>
    </location>
</feature>
<keyword evidence="8" id="KW-0472">Membrane</keyword>
<protein>
    <submittedName>
        <fullName evidence="11">Beta-1,3-glucosyltransferase</fullName>
    </submittedName>
</protein>
<evidence type="ECO:0000256" key="8">
    <source>
        <dbReference type="ARBA" id="ARBA00023136"/>
    </source>
</evidence>
<sequence length="526" mass="59212">MSLKRRTQSPQYSSDRPCQYRNVANQFLQLIQLISSDFKRKPTATGAMSPQTMVKGCKLVAVLLLWFGPAAGDKHTGQTHEAEHQQHATHITHDLDEVVLVIQSQKNSYHARRGEQRKTEILQQAPEHGQQVPVVLLLHELSGYEGDWSILPVLPLLSASYSQSASWFIFIEEETRVTLAVLLQVLHRYDASEEWFLGKHLNDNEASIIHHYAFSEDPSSFGYPDPAAGWALSTPLLQKLAERIKHEHLKSDFTIDLKHEIALYIWQEGNGPKLTAVPEFCTEPRDDCATTFTTYMPNCGDPVPKENIFVAVKTCQKFHSERVPVVKATWEIDAEFLEYYSDVSDASIPSISLGVPNTERGHCGKTFAILKRFLSKAVPKADWLLIVDDDTLISLPRLQRLLRCYDPKEAVSLGERYGYGLVHSGYSYTTGGGGMVLSRVAVSRLLSSGCGCYSDDAPDDMVLGRCFTSLGVPITHSPLFHQARPDDYSETLLSLQQAISFHKHWNIDPVAVYKHWLLDTHLRDEL</sequence>
<dbReference type="PANTHER" id="PTHR10811">
    <property type="entry name" value="FRINGE-RELATED"/>
    <property type="match status" value="1"/>
</dbReference>
<evidence type="ECO:0000256" key="4">
    <source>
        <dbReference type="ARBA" id="ARBA00022679"/>
    </source>
</evidence>
<dbReference type="GO" id="GO:0016757">
    <property type="term" value="F:glycosyltransferase activity"/>
    <property type="evidence" value="ECO:0007669"/>
    <property type="project" value="UniProtKB-KW"/>
</dbReference>
<keyword evidence="6" id="KW-0735">Signal-anchor</keyword>
<dbReference type="GO" id="GO:0012505">
    <property type="term" value="C:endomembrane system"/>
    <property type="evidence" value="ECO:0007669"/>
    <property type="project" value="UniProtKB-SubCell"/>
</dbReference>
<evidence type="ECO:0000256" key="2">
    <source>
        <dbReference type="ARBA" id="ARBA00008661"/>
    </source>
</evidence>
<evidence type="ECO:0000256" key="1">
    <source>
        <dbReference type="ARBA" id="ARBA00004606"/>
    </source>
</evidence>
<evidence type="ECO:0000256" key="6">
    <source>
        <dbReference type="ARBA" id="ARBA00022968"/>
    </source>
</evidence>
<evidence type="ECO:0000256" key="5">
    <source>
        <dbReference type="ARBA" id="ARBA00022692"/>
    </source>
</evidence>
<keyword evidence="7" id="KW-1133">Transmembrane helix</keyword>
<keyword evidence="12" id="KW-1185">Reference proteome</keyword>
<reference evidence="11 12" key="1">
    <citation type="submission" date="2024-01" db="EMBL/GenBank/DDBJ databases">
        <authorList>
            <person name="Alioto T."/>
            <person name="Alioto T."/>
            <person name="Gomez Garrido J."/>
        </authorList>
    </citation>
    <scope>NUCLEOTIDE SEQUENCE [LARGE SCALE GENOMIC DNA]</scope>
</reference>
<keyword evidence="5" id="KW-0812">Transmembrane</keyword>
<dbReference type="Gene3D" id="3.90.550.50">
    <property type="match status" value="2"/>
</dbReference>
<gene>
    <name evidence="11" type="ORF">FSCOSCO3_A015467</name>
</gene>
<dbReference type="Proteomes" id="UP001314229">
    <property type="component" value="Unassembled WGS sequence"/>
</dbReference>
<keyword evidence="4" id="KW-0808">Transferase</keyword>
<evidence type="ECO:0000313" key="11">
    <source>
        <dbReference type="EMBL" id="CAK6969058.1"/>
    </source>
</evidence>
<comment type="subcellular location">
    <subcellularLocation>
        <location evidence="9">Endomembrane system</location>
        <topology evidence="9">Single-pass membrane protein</topology>
    </subcellularLocation>
    <subcellularLocation>
        <location evidence="1">Membrane</location>
        <topology evidence="1">Single-pass type II membrane protein</topology>
    </subcellularLocation>
</comment>
<evidence type="ECO:0000256" key="9">
    <source>
        <dbReference type="ARBA" id="ARBA00037847"/>
    </source>
</evidence>
<dbReference type="EMBL" id="CAWUFR010000129">
    <property type="protein sequence ID" value="CAK6969058.1"/>
    <property type="molecule type" value="Genomic_DNA"/>
</dbReference>
<evidence type="ECO:0000256" key="3">
    <source>
        <dbReference type="ARBA" id="ARBA00022676"/>
    </source>
</evidence>
<dbReference type="Pfam" id="PF02434">
    <property type="entry name" value="Fringe"/>
    <property type="match status" value="2"/>
</dbReference>
<organism evidence="11 12">
    <name type="scientific">Scomber scombrus</name>
    <name type="common">Atlantic mackerel</name>
    <name type="synonym">Scomber vernalis</name>
    <dbReference type="NCBI Taxonomy" id="13677"/>
    <lineage>
        <taxon>Eukaryota</taxon>
        <taxon>Metazoa</taxon>
        <taxon>Chordata</taxon>
        <taxon>Craniata</taxon>
        <taxon>Vertebrata</taxon>
        <taxon>Euteleostomi</taxon>
        <taxon>Actinopterygii</taxon>
        <taxon>Neopterygii</taxon>
        <taxon>Teleostei</taxon>
        <taxon>Neoteleostei</taxon>
        <taxon>Acanthomorphata</taxon>
        <taxon>Pelagiaria</taxon>
        <taxon>Scombriformes</taxon>
        <taxon>Scombridae</taxon>
        <taxon>Scomber</taxon>
    </lineage>
</organism>
<dbReference type="GO" id="GO:0016020">
    <property type="term" value="C:membrane"/>
    <property type="evidence" value="ECO:0007669"/>
    <property type="project" value="UniProtKB-SubCell"/>
</dbReference>
<dbReference type="FunFam" id="3.90.550.50:FF:000008">
    <property type="entry name" value="Beta-1,3-glucosyltransferase"/>
    <property type="match status" value="1"/>
</dbReference>
<accession>A0AAV1PBS7</accession>
<evidence type="ECO:0000313" key="12">
    <source>
        <dbReference type="Proteomes" id="UP001314229"/>
    </source>
</evidence>
<proteinExistence type="inferred from homology"/>
<dbReference type="FunFam" id="3.90.550.50:FF:000056">
    <property type="entry name" value="Beta 3-glucosyltransferase b"/>
    <property type="match status" value="1"/>
</dbReference>
<dbReference type="InterPro" id="IPR003378">
    <property type="entry name" value="Fringe-like_glycosylTrfase"/>
</dbReference>
<comment type="caution">
    <text evidence="11">The sequence shown here is derived from an EMBL/GenBank/DDBJ whole genome shotgun (WGS) entry which is preliminary data.</text>
</comment>
<dbReference type="AlphaFoldDB" id="A0AAV1PBS7"/>
<evidence type="ECO:0000256" key="7">
    <source>
        <dbReference type="ARBA" id="ARBA00022989"/>
    </source>
</evidence>
<evidence type="ECO:0000259" key="10">
    <source>
        <dbReference type="Pfam" id="PF02434"/>
    </source>
</evidence>